<accession>B8ERG2</accession>
<proteinExistence type="predicted"/>
<evidence type="ECO:0000256" key="1">
    <source>
        <dbReference type="SAM" id="Phobius"/>
    </source>
</evidence>
<feature type="transmembrane region" description="Helical" evidence="1">
    <location>
        <begin position="55"/>
        <end position="75"/>
    </location>
</feature>
<keyword evidence="1" id="KW-1133">Transmembrane helix</keyword>
<sequence length="95" mass="9927">MGRTLPVFLESIKSPAPMSNPTGEIAKKAAALAFMRARPQDLAEFVLAGDCSMSAALPLLASLAGLISLLIGAMASRARLTAQPAALHRRGNRLN</sequence>
<name>B8ERG2_METSB</name>
<keyword evidence="1" id="KW-0472">Membrane</keyword>
<organism evidence="2 3">
    <name type="scientific">Methylocella silvestris (strain DSM 15510 / CIP 108128 / LMG 27833 / NCIMB 13906 / BL2)</name>
    <dbReference type="NCBI Taxonomy" id="395965"/>
    <lineage>
        <taxon>Bacteria</taxon>
        <taxon>Pseudomonadati</taxon>
        <taxon>Pseudomonadota</taxon>
        <taxon>Alphaproteobacteria</taxon>
        <taxon>Hyphomicrobiales</taxon>
        <taxon>Beijerinckiaceae</taxon>
        <taxon>Methylocella</taxon>
    </lineage>
</organism>
<protein>
    <submittedName>
        <fullName evidence="2">Uncharacterized protein</fullName>
    </submittedName>
</protein>
<dbReference type="HOGENOM" id="CLU_2369648_0_0_5"/>
<keyword evidence="3" id="KW-1185">Reference proteome</keyword>
<dbReference type="KEGG" id="msl:Msil_2075"/>
<gene>
    <name evidence="2" type="ordered locus">Msil_2075</name>
</gene>
<dbReference type="AlphaFoldDB" id="B8ERG2"/>
<evidence type="ECO:0000313" key="2">
    <source>
        <dbReference type="EMBL" id="ACK51014.1"/>
    </source>
</evidence>
<dbReference type="EMBL" id="CP001280">
    <property type="protein sequence ID" value="ACK51014.1"/>
    <property type="molecule type" value="Genomic_DNA"/>
</dbReference>
<dbReference type="STRING" id="395965.Msil_2075"/>
<dbReference type="Proteomes" id="UP000002257">
    <property type="component" value="Chromosome"/>
</dbReference>
<keyword evidence="1" id="KW-0812">Transmembrane</keyword>
<evidence type="ECO:0000313" key="3">
    <source>
        <dbReference type="Proteomes" id="UP000002257"/>
    </source>
</evidence>
<reference evidence="2 3" key="1">
    <citation type="journal article" date="2010" name="J. Bacteriol.">
        <title>Complete genome sequence of the aerobic facultative methanotroph Methylocella silvestris BL2.</title>
        <authorList>
            <person name="Chen Y."/>
            <person name="Crombie A."/>
            <person name="Rahman M.T."/>
            <person name="Dedysh S.N."/>
            <person name="Liesack W."/>
            <person name="Stott M.B."/>
            <person name="Alam M."/>
            <person name="Theisen A.R."/>
            <person name="Murrell J.C."/>
            <person name="Dunfield P.F."/>
        </authorList>
    </citation>
    <scope>NUCLEOTIDE SEQUENCE [LARGE SCALE GENOMIC DNA]</scope>
    <source>
        <strain evidence="3">DSM 15510 / CIP 108128 / LMG 27833 / NCIMB 13906 / BL2</strain>
    </source>
</reference>